<dbReference type="InterPro" id="IPR001407">
    <property type="entry name" value="RNA_pol_PB1_influenza"/>
</dbReference>
<keyword evidence="3 8" id="KW-0696">RNA-directed RNA polymerase</keyword>
<evidence type="ECO:0000256" key="8">
    <source>
        <dbReference type="RuleBase" id="RU004330"/>
    </source>
</evidence>
<evidence type="ECO:0000256" key="3">
    <source>
        <dbReference type="ARBA" id="ARBA00022484"/>
    </source>
</evidence>
<dbReference type="Pfam" id="PF00602">
    <property type="entry name" value="Flu_PB1"/>
    <property type="match status" value="1"/>
</dbReference>
<keyword evidence="5" id="KW-0548">Nucleotidyltransferase</keyword>
<evidence type="ECO:0000259" key="9">
    <source>
        <dbReference type="PROSITE" id="PS50525"/>
    </source>
</evidence>
<evidence type="ECO:0000256" key="7">
    <source>
        <dbReference type="ARBA" id="ARBA00022953"/>
    </source>
</evidence>
<dbReference type="PROSITE" id="PS50525">
    <property type="entry name" value="RDRP_SSRNA_NEG_SEG"/>
    <property type="match status" value="1"/>
</dbReference>
<evidence type="ECO:0000256" key="4">
    <source>
        <dbReference type="ARBA" id="ARBA00022679"/>
    </source>
</evidence>
<dbReference type="InterPro" id="IPR007099">
    <property type="entry name" value="RNA-dir_pol_NSvirus"/>
</dbReference>
<evidence type="ECO:0000313" key="10">
    <source>
        <dbReference type="EMBL" id="QPZ88437.1"/>
    </source>
</evidence>
<reference evidence="10" key="1">
    <citation type="journal article" date="2020" name="Viruses">
        <title>Soybean Thrips (Thysanoptera: Thripidae) Harbor Highly Diverse Populations of Arthropod, Fungal and Plant Viruses.</title>
        <authorList>
            <person name="Thekke-Veetil T."/>
            <person name="Lagos-Kutz D."/>
            <person name="McCoppin N.K."/>
            <person name="Hartman G.L."/>
            <person name="Ju H.K."/>
            <person name="Lim H.S."/>
            <person name="Domier L.L."/>
        </authorList>
    </citation>
    <scope>NUCLEOTIDE SEQUENCE</scope>
    <source>
        <strain evidence="10">STN1QV3</strain>
    </source>
</reference>
<reference evidence="10" key="2">
    <citation type="submission" date="2020-09" db="EMBL/GenBank/DDBJ databases">
        <authorList>
            <person name="Thekke Veetil T."/>
            <person name="Lagos-Kutz D."/>
            <person name="Mccoppin N.K."/>
            <person name="Hartman G.L."/>
            <person name="Lim H.-S."/>
            <person name="Domier L.L."/>
        </authorList>
    </citation>
    <scope>NUCLEOTIDE SEQUENCE</scope>
    <source>
        <strain evidence="10">STN1QV3</strain>
    </source>
</reference>
<dbReference type="GO" id="GO:0003723">
    <property type="term" value="F:RNA binding"/>
    <property type="evidence" value="ECO:0007669"/>
    <property type="project" value="InterPro"/>
</dbReference>
<dbReference type="EMBL" id="MW033641">
    <property type="protein sequence ID" value="QPZ88437.1"/>
    <property type="molecule type" value="Viral_cRNA"/>
</dbReference>
<keyword evidence="7" id="KW-0693">Viral RNA replication</keyword>
<dbReference type="EC" id="2.7.7.48" evidence="1 8"/>
<protein>
    <recommendedName>
        <fullName evidence="2 8">RNA-directed RNA polymerase catalytic subunit</fullName>
        <ecNumber evidence="1 8">2.7.7.48</ecNumber>
    </recommendedName>
</protein>
<accession>A0A7T3R0N8</accession>
<dbReference type="GO" id="GO:0000166">
    <property type="term" value="F:nucleotide binding"/>
    <property type="evidence" value="ECO:0007669"/>
    <property type="project" value="UniProtKB-KW"/>
</dbReference>
<organism evidence="10">
    <name type="scientific">Soybean thrips quaranja-like virus 3</name>
    <dbReference type="NCBI Taxonomy" id="2796552"/>
    <lineage>
        <taxon>Viruses</taxon>
        <taxon>Riboviria</taxon>
        <taxon>Orthornavirae</taxon>
        <taxon>Negarnaviricota</taxon>
        <taxon>Polyploviricotina</taxon>
        <taxon>Insthoviricetes</taxon>
        <taxon>Articulavirales</taxon>
        <taxon>Orthomyxoviridae</taxon>
        <taxon>Quaranjavirus</taxon>
    </lineage>
</organism>
<evidence type="ECO:0000256" key="1">
    <source>
        <dbReference type="ARBA" id="ARBA00012494"/>
    </source>
</evidence>
<feature type="domain" description="RdRp catalytic" evidence="9">
    <location>
        <begin position="321"/>
        <end position="531"/>
    </location>
</feature>
<dbReference type="GO" id="GO:0003968">
    <property type="term" value="F:RNA-directed RNA polymerase activity"/>
    <property type="evidence" value="ECO:0007669"/>
    <property type="project" value="UniProtKB-KW"/>
</dbReference>
<sequence length="805" mass="92645">MEAYKKAFEERHKLNSLVSCTLTSVGDNKIRDLTINNSFINPESTNGLHMMSGTYLYTNPPPYGYGTPAPYVAATILRAYSYNHKPNKEEEEFHNLKFLNTQIYDLNEFPKIGVTGNYFPPIVTEYTNRFLIKNFKYIQQSAERTIENLKTMNADNLSKGRQTWDPETLKSTTCAKAYYNMMLIIKNNLGKTPGTMIENFLMWYELYDRPFLKVRERQIKTVEKYQYNKRLQTRIRIGKRKYVIKNITIRGIDNVNKWLDDYMRSFCSYIKHAERNRKDRRAIASGSPPLRLHLKTVEDFSLELSKHIDGSTISIGGEEKKKKIISELQNTDLDVPLASKMSLQATEDATKWNECQNPGLFALVFFLFFSRSNREKLNLPMPTENEEAFLYICLTCFYYMLVKRINLGQGFLFENDKFYNRLEWNDLDYRLLNDYNQPWFRSIGSLLEPNGYIRASPGFLMGMFNAASTIIGLIASGGLQLQHTKICSLRSSDDSMTVFTAGSIDALVNLIYLMYNIYRLFGINPSKEKNFLFPEGYGEYTSSYQDGQFVGQYGVETSSLKPGGHNPQDDFNATISNTLQLIRTNTINILGCISRIMLGIQNVRMAWNIKPNLKDKLVEQGTPLKVIFLSEGGINPWTPENLICDEATLRYLESKKENNFDHFHIIMDPGNPFSEPPEETLLYNKDIGTFIAAEENNPRNVFCYIRKSNRTNRSQESAKDVEKERLCQEAFKITTSIDPSFILHVPTSRDNLAEHLSSTLLLVQGKLADVLSNDEFNLITEARLRLQMGVESEDIEEEASQYDSL</sequence>
<proteinExistence type="predicted"/>
<evidence type="ECO:0000256" key="6">
    <source>
        <dbReference type="ARBA" id="ARBA00022741"/>
    </source>
</evidence>
<comment type="catalytic activity">
    <reaction evidence="8">
        <text>RNA(n) + a ribonucleoside 5'-triphosphate = RNA(n+1) + diphosphate</text>
        <dbReference type="Rhea" id="RHEA:21248"/>
        <dbReference type="Rhea" id="RHEA-COMP:14527"/>
        <dbReference type="Rhea" id="RHEA-COMP:17342"/>
        <dbReference type="ChEBI" id="CHEBI:33019"/>
        <dbReference type="ChEBI" id="CHEBI:61557"/>
        <dbReference type="ChEBI" id="CHEBI:140395"/>
        <dbReference type="EC" id="2.7.7.48"/>
    </reaction>
</comment>
<evidence type="ECO:0000256" key="5">
    <source>
        <dbReference type="ARBA" id="ARBA00022695"/>
    </source>
</evidence>
<dbReference type="GO" id="GO:0039694">
    <property type="term" value="P:viral RNA genome replication"/>
    <property type="evidence" value="ECO:0007669"/>
    <property type="project" value="InterPro"/>
</dbReference>
<keyword evidence="4" id="KW-0808">Transferase</keyword>
<keyword evidence="6" id="KW-0547">Nucleotide-binding</keyword>
<evidence type="ECO:0000256" key="2">
    <source>
        <dbReference type="ARBA" id="ARBA00020035"/>
    </source>
</evidence>
<name>A0A7T3R0N8_9ORTO</name>